<gene>
    <name evidence="4" type="ORF">THAOC_26138</name>
</gene>
<accession>K0RZR7</accession>
<protein>
    <recommendedName>
        <fullName evidence="3">RING-type domain-containing protein</fullName>
    </recommendedName>
</protein>
<keyword evidence="2" id="KW-0479">Metal-binding</keyword>
<evidence type="ECO:0000313" key="4">
    <source>
        <dbReference type="EMBL" id="EJK54256.1"/>
    </source>
</evidence>
<evidence type="ECO:0000313" key="5">
    <source>
        <dbReference type="Proteomes" id="UP000266841"/>
    </source>
</evidence>
<feature type="domain" description="RING-type" evidence="3">
    <location>
        <begin position="31"/>
        <end position="77"/>
    </location>
</feature>
<dbReference type="PANTHER" id="PTHR11102">
    <property type="entry name" value="SEL-1-LIKE PROTEIN"/>
    <property type="match status" value="1"/>
</dbReference>
<dbReference type="GO" id="GO:0008270">
    <property type="term" value="F:zinc ion binding"/>
    <property type="evidence" value="ECO:0007669"/>
    <property type="project" value="UniProtKB-KW"/>
</dbReference>
<dbReference type="InterPro" id="IPR050767">
    <property type="entry name" value="Sel1_AlgK"/>
</dbReference>
<dbReference type="InterPro" id="IPR006597">
    <property type="entry name" value="Sel1-like"/>
</dbReference>
<dbReference type="InterPro" id="IPR001841">
    <property type="entry name" value="Znf_RING"/>
</dbReference>
<keyword evidence="5" id="KW-1185">Reference proteome</keyword>
<dbReference type="SMART" id="SM00671">
    <property type="entry name" value="SEL1"/>
    <property type="match status" value="3"/>
</dbReference>
<dbReference type="OrthoDB" id="200229at2759"/>
<sequence>MRRHARSARPSELKDEKLYGQGLERSEFDFCSICLLAIPFPIDDNCSFKNCCLKLVCNGCIDAMHKRGLHGSCPFCRSPAAGNDEVSLGRIQKRVAARDPQGLYYLGCAYFHGQYGLEQNQSRAFELWNEAAEIGSKKALCKVGFAYYDGNRGLSHDKAKGIRCLELAATQGCVESRTKLGLVEYDNGNHDRALRHFMISAKMGEKVFT</sequence>
<dbReference type="InterPro" id="IPR011990">
    <property type="entry name" value="TPR-like_helical_dom_sf"/>
</dbReference>
<comment type="similarity">
    <text evidence="1">Belongs to the sel-1 family.</text>
</comment>
<comment type="caution">
    <text evidence="4">The sequence shown here is derived from an EMBL/GenBank/DDBJ whole genome shotgun (WGS) entry which is preliminary data.</text>
</comment>
<dbReference type="AlphaFoldDB" id="K0RZR7"/>
<keyword evidence="2" id="KW-0863">Zinc-finger</keyword>
<keyword evidence="2" id="KW-0862">Zinc</keyword>
<dbReference type="PANTHER" id="PTHR11102:SF160">
    <property type="entry name" value="ERAD-ASSOCIATED E3 UBIQUITIN-PROTEIN LIGASE COMPONENT HRD3"/>
    <property type="match status" value="1"/>
</dbReference>
<dbReference type="Gene3D" id="1.25.40.10">
    <property type="entry name" value="Tetratricopeptide repeat domain"/>
    <property type="match status" value="1"/>
</dbReference>
<name>K0RZR7_THAOC</name>
<evidence type="ECO:0000256" key="2">
    <source>
        <dbReference type="PROSITE-ProRule" id="PRU00175"/>
    </source>
</evidence>
<evidence type="ECO:0000256" key="1">
    <source>
        <dbReference type="ARBA" id="ARBA00038101"/>
    </source>
</evidence>
<dbReference type="Pfam" id="PF08238">
    <property type="entry name" value="Sel1"/>
    <property type="match status" value="2"/>
</dbReference>
<dbReference type="PROSITE" id="PS50089">
    <property type="entry name" value="ZF_RING_2"/>
    <property type="match status" value="1"/>
</dbReference>
<organism evidence="4 5">
    <name type="scientific">Thalassiosira oceanica</name>
    <name type="common">Marine diatom</name>
    <dbReference type="NCBI Taxonomy" id="159749"/>
    <lineage>
        <taxon>Eukaryota</taxon>
        <taxon>Sar</taxon>
        <taxon>Stramenopiles</taxon>
        <taxon>Ochrophyta</taxon>
        <taxon>Bacillariophyta</taxon>
        <taxon>Coscinodiscophyceae</taxon>
        <taxon>Thalassiosirophycidae</taxon>
        <taxon>Thalassiosirales</taxon>
        <taxon>Thalassiosiraceae</taxon>
        <taxon>Thalassiosira</taxon>
    </lineage>
</organism>
<proteinExistence type="inferred from homology"/>
<dbReference type="SUPFAM" id="SSF81901">
    <property type="entry name" value="HCP-like"/>
    <property type="match status" value="1"/>
</dbReference>
<reference evidence="4 5" key="1">
    <citation type="journal article" date="2012" name="Genome Biol.">
        <title>Genome and low-iron response of an oceanic diatom adapted to chronic iron limitation.</title>
        <authorList>
            <person name="Lommer M."/>
            <person name="Specht M."/>
            <person name="Roy A.S."/>
            <person name="Kraemer L."/>
            <person name="Andreson R."/>
            <person name="Gutowska M.A."/>
            <person name="Wolf J."/>
            <person name="Bergner S.V."/>
            <person name="Schilhabel M.B."/>
            <person name="Klostermeier U.C."/>
            <person name="Beiko R.G."/>
            <person name="Rosenstiel P."/>
            <person name="Hippler M."/>
            <person name="Laroche J."/>
        </authorList>
    </citation>
    <scope>NUCLEOTIDE SEQUENCE [LARGE SCALE GENOMIC DNA]</scope>
    <source>
        <strain evidence="4 5">CCMP1005</strain>
    </source>
</reference>
<dbReference type="Proteomes" id="UP000266841">
    <property type="component" value="Unassembled WGS sequence"/>
</dbReference>
<dbReference type="EMBL" id="AGNL01036107">
    <property type="protein sequence ID" value="EJK54256.1"/>
    <property type="molecule type" value="Genomic_DNA"/>
</dbReference>
<evidence type="ECO:0000259" key="3">
    <source>
        <dbReference type="PROSITE" id="PS50089"/>
    </source>
</evidence>